<feature type="compositionally biased region" description="Pro residues" evidence="1">
    <location>
        <begin position="61"/>
        <end position="76"/>
    </location>
</feature>
<feature type="region of interest" description="Disordered" evidence="1">
    <location>
        <begin position="560"/>
        <end position="716"/>
    </location>
</feature>
<keyword evidence="4" id="KW-1185">Reference proteome</keyword>
<feature type="region of interest" description="Disordered" evidence="1">
    <location>
        <begin position="415"/>
        <end position="526"/>
    </location>
</feature>
<protein>
    <recommendedName>
        <fullName evidence="5">TrbL/VirB6 plasmid conjugal transfer protein</fullName>
    </recommendedName>
</protein>
<evidence type="ECO:0000256" key="2">
    <source>
        <dbReference type="SAM" id="Phobius"/>
    </source>
</evidence>
<feature type="compositionally biased region" description="Low complexity" evidence="1">
    <location>
        <begin position="626"/>
        <end position="693"/>
    </location>
</feature>
<keyword evidence="2" id="KW-0812">Transmembrane</keyword>
<proteinExistence type="predicted"/>
<comment type="caution">
    <text evidence="3">The sequence shown here is derived from an EMBL/GenBank/DDBJ whole genome shotgun (WGS) entry which is preliminary data.</text>
</comment>
<feature type="compositionally biased region" description="Low complexity" evidence="1">
    <location>
        <begin position="415"/>
        <end position="454"/>
    </location>
</feature>
<evidence type="ECO:0000313" key="3">
    <source>
        <dbReference type="EMBL" id="GIF74108.1"/>
    </source>
</evidence>
<feature type="transmembrane region" description="Helical" evidence="2">
    <location>
        <begin position="153"/>
        <end position="177"/>
    </location>
</feature>
<feature type="region of interest" description="Disordered" evidence="1">
    <location>
        <begin position="37"/>
        <end position="104"/>
    </location>
</feature>
<evidence type="ECO:0000313" key="4">
    <source>
        <dbReference type="Proteomes" id="UP000604117"/>
    </source>
</evidence>
<keyword evidence="2" id="KW-1133">Transmembrane helix</keyword>
<accession>A0ABQ4CSX5</accession>
<gene>
    <name evidence="3" type="ORF">Asi02nite_36260</name>
</gene>
<dbReference type="Pfam" id="PF19590">
    <property type="entry name" value="TrbL_3"/>
    <property type="match status" value="1"/>
</dbReference>
<evidence type="ECO:0008006" key="5">
    <source>
        <dbReference type="Google" id="ProtNLM"/>
    </source>
</evidence>
<feature type="transmembrane region" description="Helical" evidence="2">
    <location>
        <begin position="307"/>
        <end position="330"/>
    </location>
</feature>
<feature type="compositionally biased region" description="Low complexity" evidence="1">
    <location>
        <begin position="472"/>
        <end position="485"/>
    </location>
</feature>
<feature type="transmembrane region" description="Helical" evidence="2">
    <location>
        <begin position="275"/>
        <end position="295"/>
    </location>
</feature>
<feature type="compositionally biased region" description="Low complexity" evidence="1">
    <location>
        <begin position="596"/>
        <end position="618"/>
    </location>
</feature>
<keyword evidence="2" id="KW-0472">Membrane</keyword>
<evidence type="ECO:0000256" key="1">
    <source>
        <dbReference type="SAM" id="MobiDB-lite"/>
    </source>
</evidence>
<feature type="compositionally biased region" description="Pro residues" evidence="1">
    <location>
        <begin position="84"/>
        <end position="94"/>
    </location>
</feature>
<organism evidence="3 4">
    <name type="scientific">Asanoa siamensis</name>
    <dbReference type="NCBI Taxonomy" id="926357"/>
    <lineage>
        <taxon>Bacteria</taxon>
        <taxon>Bacillati</taxon>
        <taxon>Actinomycetota</taxon>
        <taxon>Actinomycetes</taxon>
        <taxon>Micromonosporales</taxon>
        <taxon>Micromonosporaceae</taxon>
        <taxon>Asanoa</taxon>
    </lineage>
</organism>
<sequence length="716" mass="71975">MAARSPRPRRPSRRAAPLLLLGIAVCAGLALLWVGPALADPSPAPGPAPTAPGAPTTEPGVPDPGSRPPALDPAPSTPATGTPAPIPQPTPRTPSPSGLDDDPAWYDVGGQIRKAVVDLVVWAADQALQPVIEALGESWLSTPDLTGNNQVTAIWTTSLVVANGIFILFIVAGGFLVSSRETLQTRYGLKQVLPRLAVGVVLANCSLILAQKAIEVTNALTVAIAGNTIDGPTAASAIRQIVDEAMRGHAFMLALLVIAVIVMCLVLEFTFVLRLAALIVLIGIAPAALICHASPLTESIAHTWWRAFAACLGMQLGQAIVVMATVKVFLTPTAPTVLGLPTGDGLLSILVCLTMLWILIKVPGWTRRFVLGPLGQRGGRGIIGQLVHTYLTIKTLGAATGLMRGAGAARAAGSARVAAGARATTPRSSGPRRSPPHTGGARLARSSPARSSPARPSPVGPAPFSHFPAVHTPLSSPSGTNGPPTFSSPPTPAGSSAPTGSSPPSASLPAARFSHPSAAEPTAASPAGLAARVAFSDAGSATSSSAPPGRAVAVTFSAAPTAHGAPRRPPAPVAPVFSSAPGGSSRAVTRSGAIPASRPTAARRASAAGRAAAGKRTPASPPPARTAPARASRAAPAARTTTAVPSPAPARRAPTPSRSGLPSPPTGMSGPSPAMPAAPAVRPAAPGSSRSPSRIPPSPAPTRASGSRTSGRRGER</sequence>
<feature type="transmembrane region" description="Helical" evidence="2">
    <location>
        <begin position="342"/>
        <end position="360"/>
    </location>
</feature>
<dbReference type="InterPro" id="IPR045782">
    <property type="entry name" value="TrbL_3"/>
</dbReference>
<dbReference type="EMBL" id="BONE01000027">
    <property type="protein sequence ID" value="GIF74108.1"/>
    <property type="molecule type" value="Genomic_DNA"/>
</dbReference>
<name>A0ABQ4CSX5_9ACTN</name>
<feature type="transmembrane region" description="Helical" evidence="2">
    <location>
        <begin position="250"/>
        <end position="269"/>
    </location>
</feature>
<feature type="compositionally biased region" description="Low complexity" evidence="1">
    <location>
        <begin position="493"/>
        <end position="526"/>
    </location>
</feature>
<feature type="compositionally biased region" description="Pro residues" evidence="1">
    <location>
        <begin position="42"/>
        <end position="52"/>
    </location>
</feature>
<dbReference type="Proteomes" id="UP000604117">
    <property type="component" value="Unassembled WGS sequence"/>
</dbReference>
<reference evidence="3 4" key="1">
    <citation type="submission" date="2021-01" db="EMBL/GenBank/DDBJ databases">
        <title>Whole genome shotgun sequence of Asanoa siamensis NBRC 107932.</title>
        <authorList>
            <person name="Komaki H."/>
            <person name="Tamura T."/>
        </authorList>
    </citation>
    <scope>NUCLEOTIDE SEQUENCE [LARGE SCALE GENOMIC DNA]</scope>
    <source>
        <strain evidence="3 4">NBRC 107932</strain>
    </source>
</reference>